<feature type="active site" description="Proton donor" evidence="4">
    <location>
        <position position="281"/>
    </location>
</feature>
<accession>A0A2K1QJW7</accession>
<dbReference type="Pfam" id="PF04616">
    <property type="entry name" value="Glyco_hydro_43"/>
    <property type="match status" value="1"/>
</dbReference>
<dbReference type="InParanoid" id="A0A2K1QJW7"/>
<evidence type="ECO:0000256" key="4">
    <source>
        <dbReference type="PIRSR" id="PIRSR606710-1"/>
    </source>
</evidence>
<evidence type="ECO:0000256" key="2">
    <source>
        <dbReference type="ARBA" id="ARBA00022801"/>
    </source>
</evidence>
<evidence type="ECO:0000256" key="1">
    <source>
        <dbReference type="ARBA" id="ARBA00009865"/>
    </source>
</evidence>
<comment type="caution">
    <text evidence="8">The sequence shown here is derived from an EMBL/GenBank/DDBJ whole genome shotgun (WGS) entry which is preliminary data.</text>
</comment>
<organism evidence="8 9">
    <name type="scientific">Sphaceloma murrayae</name>
    <dbReference type="NCBI Taxonomy" id="2082308"/>
    <lineage>
        <taxon>Eukaryota</taxon>
        <taxon>Fungi</taxon>
        <taxon>Dikarya</taxon>
        <taxon>Ascomycota</taxon>
        <taxon>Pezizomycotina</taxon>
        <taxon>Dothideomycetes</taxon>
        <taxon>Dothideomycetidae</taxon>
        <taxon>Myriangiales</taxon>
        <taxon>Elsinoaceae</taxon>
        <taxon>Sphaceloma</taxon>
    </lineage>
</organism>
<keyword evidence="7" id="KW-0472">Membrane</keyword>
<evidence type="ECO:0000256" key="3">
    <source>
        <dbReference type="ARBA" id="ARBA00023295"/>
    </source>
</evidence>
<reference evidence="8 9" key="1">
    <citation type="submission" date="2017-06" db="EMBL/GenBank/DDBJ databases">
        <title>Draft genome sequence of a variant of Elsinoe murrayae.</title>
        <authorList>
            <person name="Cheng Q."/>
        </authorList>
    </citation>
    <scope>NUCLEOTIDE SEQUENCE [LARGE SCALE GENOMIC DNA]</scope>
    <source>
        <strain evidence="8 9">CQ-2017a</strain>
    </source>
</reference>
<dbReference type="GO" id="GO:0005975">
    <property type="term" value="P:carbohydrate metabolic process"/>
    <property type="evidence" value="ECO:0007669"/>
    <property type="project" value="InterPro"/>
</dbReference>
<dbReference type="InterPro" id="IPR023296">
    <property type="entry name" value="Glyco_hydro_beta-prop_sf"/>
</dbReference>
<proteinExistence type="inferred from homology"/>
<evidence type="ECO:0000256" key="5">
    <source>
        <dbReference type="PIRSR" id="PIRSR606710-2"/>
    </source>
</evidence>
<protein>
    <submittedName>
        <fullName evidence="8">Cytokinesis protein sepH</fullName>
    </submittedName>
</protein>
<dbReference type="CDD" id="cd08999">
    <property type="entry name" value="GH43_ABN-like"/>
    <property type="match status" value="1"/>
</dbReference>
<dbReference type="EMBL" id="NKHZ01000070">
    <property type="protein sequence ID" value="PNS15436.1"/>
    <property type="molecule type" value="Genomic_DNA"/>
</dbReference>
<sequence length="382" mass="40852">MGLASPAVQVNVEQADKDDPDSLCSRRGCLHHTWFAVPVKAMLPILIVLLTTLTALAVCFPLQAAGIIQERAPSGPRISSNFPDPGLIKVNNVWYAFATRTKGTTIHFQIAKSNDFTNWQIVNNADGSQKDALPTLPAWVNQTNWNTWAPSIAQLGPNRFVMYFSATTNADTSARFHCIGYATATNIEGPYTGPANSLVCPLGQGGAIDPSAFQDVNGQRYFVYKVDGNAIGNGGLCGNTVAPIKSTPLMLQRVAADGHTLQGNPIQLIDNAGISDDGIVEAPAITRTSSGKYVLFFSKGCFLDNTYTVSYATANAVTGPWTRQPRPLFQSGDFGLTGPGSADVAADAQHMVFHSFNGDPARFVRSMHTALLNINGDTVTTQ</sequence>
<evidence type="ECO:0000256" key="6">
    <source>
        <dbReference type="RuleBase" id="RU361187"/>
    </source>
</evidence>
<dbReference type="InterPro" id="IPR051795">
    <property type="entry name" value="Glycosyl_Hydrlase_43"/>
</dbReference>
<dbReference type="STRING" id="2082308.A0A2K1QJW7"/>
<keyword evidence="7" id="KW-1133">Transmembrane helix</keyword>
<evidence type="ECO:0000256" key="7">
    <source>
        <dbReference type="SAM" id="Phobius"/>
    </source>
</evidence>
<dbReference type="GO" id="GO:0004553">
    <property type="term" value="F:hydrolase activity, hydrolyzing O-glycosyl compounds"/>
    <property type="evidence" value="ECO:0007669"/>
    <property type="project" value="InterPro"/>
</dbReference>
<dbReference type="Gene3D" id="2.115.10.20">
    <property type="entry name" value="Glycosyl hydrolase domain, family 43"/>
    <property type="match status" value="1"/>
</dbReference>
<dbReference type="OrthoDB" id="3879658at2759"/>
<dbReference type="PANTHER" id="PTHR42812">
    <property type="entry name" value="BETA-XYLOSIDASE"/>
    <property type="match status" value="1"/>
</dbReference>
<dbReference type="PANTHER" id="PTHR42812:SF5">
    <property type="entry name" value="ENDO-ARABINASE"/>
    <property type="match status" value="1"/>
</dbReference>
<dbReference type="Proteomes" id="UP000243797">
    <property type="component" value="Unassembled WGS sequence"/>
</dbReference>
<keyword evidence="7" id="KW-0812">Transmembrane</keyword>
<keyword evidence="9" id="KW-1185">Reference proteome</keyword>
<feature type="site" description="Important for catalytic activity, responsible for pKa modulation of the active site Glu and correct orientation of both the proton donor and substrate" evidence="5">
    <location>
        <position position="209"/>
    </location>
</feature>
<evidence type="ECO:0000313" key="8">
    <source>
        <dbReference type="EMBL" id="PNS15436.1"/>
    </source>
</evidence>
<name>A0A2K1QJW7_9PEZI</name>
<dbReference type="AlphaFoldDB" id="A0A2K1QJW7"/>
<gene>
    <name evidence="8" type="ORF">CAC42_695</name>
</gene>
<feature type="active site" description="Proton acceptor" evidence="4">
    <location>
        <position position="84"/>
    </location>
</feature>
<feature type="transmembrane region" description="Helical" evidence="7">
    <location>
        <begin position="41"/>
        <end position="62"/>
    </location>
</feature>
<keyword evidence="3 6" id="KW-0326">Glycosidase</keyword>
<dbReference type="InterPro" id="IPR006710">
    <property type="entry name" value="Glyco_hydro_43"/>
</dbReference>
<evidence type="ECO:0000313" key="9">
    <source>
        <dbReference type="Proteomes" id="UP000243797"/>
    </source>
</evidence>
<comment type="similarity">
    <text evidence="1 6">Belongs to the glycosyl hydrolase 43 family.</text>
</comment>
<dbReference type="SUPFAM" id="SSF75005">
    <property type="entry name" value="Arabinanase/levansucrase/invertase"/>
    <property type="match status" value="1"/>
</dbReference>
<keyword evidence="2 6" id="KW-0378">Hydrolase</keyword>